<keyword evidence="2" id="KW-0004">4Fe-4S</keyword>
<keyword evidence="7" id="KW-0472">Membrane</keyword>
<feature type="transmembrane region" description="Helical" evidence="7">
    <location>
        <begin position="199"/>
        <end position="219"/>
    </location>
</feature>
<dbReference type="GeneID" id="71569030"/>
<evidence type="ECO:0000256" key="7">
    <source>
        <dbReference type="SAM" id="Phobius"/>
    </source>
</evidence>
<dbReference type="InterPro" id="IPR013783">
    <property type="entry name" value="Ig-like_fold"/>
</dbReference>
<evidence type="ECO:0000259" key="8">
    <source>
        <dbReference type="PROSITE" id="PS51379"/>
    </source>
</evidence>
<dbReference type="HOGENOM" id="CLU_032118_2_0_10"/>
<dbReference type="EMBL" id="CP003283">
    <property type="protein sequence ID" value="AFL96932.1"/>
    <property type="molecule type" value="Genomic_DNA"/>
</dbReference>
<dbReference type="InterPro" id="IPR017896">
    <property type="entry name" value="4Fe4S_Fe-S-bd"/>
</dbReference>
<dbReference type="Pfam" id="PF13746">
    <property type="entry name" value="Fer4_18"/>
    <property type="match status" value="1"/>
</dbReference>
<accession>I3ZYZ8</accession>
<gene>
    <name evidence="9" type="ordered locus">Ornrh_0734</name>
</gene>
<organism evidence="9 10">
    <name type="scientific">Ornithobacterium rhinotracheale (strain ATCC 51463 / DSM 15997 / CCUG 23171 / CIP 104009 / LMG 9086)</name>
    <dbReference type="NCBI Taxonomy" id="867902"/>
    <lineage>
        <taxon>Bacteria</taxon>
        <taxon>Pseudomonadati</taxon>
        <taxon>Bacteroidota</taxon>
        <taxon>Flavobacteriia</taxon>
        <taxon>Flavobacteriales</taxon>
        <taxon>Weeksellaceae</taxon>
        <taxon>Ornithobacterium</taxon>
    </lineage>
</organism>
<dbReference type="eggNOG" id="COG0348">
    <property type="taxonomic scope" value="Bacteria"/>
</dbReference>
<evidence type="ECO:0000256" key="5">
    <source>
        <dbReference type="ARBA" id="ARBA00023004"/>
    </source>
</evidence>
<dbReference type="PANTHER" id="PTHR30176:SF3">
    <property type="entry name" value="FERREDOXIN-TYPE PROTEIN NAPH"/>
    <property type="match status" value="1"/>
</dbReference>
<evidence type="ECO:0000256" key="4">
    <source>
        <dbReference type="ARBA" id="ARBA00022982"/>
    </source>
</evidence>
<dbReference type="PROSITE" id="PS00198">
    <property type="entry name" value="4FE4S_FER_1"/>
    <property type="match status" value="1"/>
</dbReference>
<dbReference type="GO" id="GO:0046872">
    <property type="term" value="F:metal ion binding"/>
    <property type="evidence" value="ECO:0007669"/>
    <property type="project" value="UniProtKB-KW"/>
</dbReference>
<dbReference type="Pfam" id="PF11614">
    <property type="entry name" value="FixG_C"/>
    <property type="match status" value="1"/>
</dbReference>
<evidence type="ECO:0000256" key="6">
    <source>
        <dbReference type="ARBA" id="ARBA00023014"/>
    </source>
</evidence>
<dbReference type="KEGG" id="orh:Ornrh_0734"/>
<dbReference type="InterPro" id="IPR014116">
    <property type="entry name" value="Cyt_c_oxidase_cbb3_FixG"/>
</dbReference>
<evidence type="ECO:0000256" key="3">
    <source>
        <dbReference type="ARBA" id="ARBA00022723"/>
    </source>
</evidence>
<dbReference type="Pfam" id="PF12801">
    <property type="entry name" value="Fer4_5"/>
    <property type="match status" value="1"/>
</dbReference>
<evidence type="ECO:0000313" key="10">
    <source>
        <dbReference type="Proteomes" id="UP000006051"/>
    </source>
</evidence>
<keyword evidence="10" id="KW-1185">Reference proteome</keyword>
<dbReference type="AlphaFoldDB" id="I3ZYZ8"/>
<feature type="transmembrane region" description="Helical" evidence="7">
    <location>
        <begin position="94"/>
        <end position="114"/>
    </location>
</feature>
<feature type="transmembrane region" description="Helical" evidence="7">
    <location>
        <begin position="166"/>
        <end position="187"/>
    </location>
</feature>
<evidence type="ECO:0000256" key="1">
    <source>
        <dbReference type="ARBA" id="ARBA00022448"/>
    </source>
</evidence>
<keyword evidence="4" id="KW-0249">Electron transport</keyword>
<keyword evidence="7" id="KW-0812">Transmembrane</keyword>
<dbReference type="Gene3D" id="2.60.40.10">
    <property type="entry name" value="Immunoglobulins"/>
    <property type="match status" value="1"/>
</dbReference>
<dbReference type="InterPro" id="IPR032879">
    <property type="entry name" value="FixG_C"/>
</dbReference>
<keyword evidence="1" id="KW-0813">Transport</keyword>
<evidence type="ECO:0000313" key="9">
    <source>
        <dbReference type="EMBL" id="AFL96932.1"/>
    </source>
</evidence>
<evidence type="ECO:0000256" key="2">
    <source>
        <dbReference type="ARBA" id="ARBA00022485"/>
    </source>
</evidence>
<reference evidence="9 10" key="1">
    <citation type="submission" date="2012-06" db="EMBL/GenBank/DDBJ databases">
        <title>The complete genome of Ornithobacterium rhinotracheale DSM 15997.</title>
        <authorList>
            <consortium name="US DOE Joint Genome Institute (JGI-PGF)"/>
            <person name="Lucas S."/>
            <person name="Copeland A."/>
            <person name="Lapidus A."/>
            <person name="Goodwin L."/>
            <person name="Pitluck S."/>
            <person name="Peters L."/>
            <person name="Mikhailova N."/>
            <person name="Teshima H."/>
            <person name="Kyrpides N."/>
            <person name="Mavromatis K."/>
            <person name="Pagani I."/>
            <person name="Ivanova N."/>
            <person name="Ovchinnikova G."/>
            <person name="Zeytun A."/>
            <person name="Detter J.C."/>
            <person name="Han C."/>
            <person name="Land M."/>
            <person name="Hauser L."/>
            <person name="Markowitz V."/>
            <person name="Cheng J.-F."/>
            <person name="Hugenholtz P."/>
            <person name="Woyke T."/>
            <person name="Wu D."/>
            <person name="Lang E."/>
            <person name="Kopitz M."/>
            <person name="Brambilla E."/>
            <person name="Klenk H.-P."/>
            <person name="Eisen J.A."/>
        </authorList>
    </citation>
    <scope>NUCLEOTIDE SEQUENCE [LARGE SCALE GENOMIC DNA]</scope>
    <source>
        <strain evidence="10">ATCC 51463 / DSM 15997 / CCUG 23171 / LMG 9086</strain>
    </source>
</reference>
<dbReference type="RefSeq" id="WP_014790533.1">
    <property type="nucleotide sequence ID" value="NC_018016.1"/>
</dbReference>
<dbReference type="Gene3D" id="1.10.1060.10">
    <property type="entry name" value="Alpha-helical ferredoxin"/>
    <property type="match status" value="1"/>
</dbReference>
<dbReference type="NCBIfam" id="TIGR02745">
    <property type="entry name" value="ccoG_rdxA_fixG"/>
    <property type="match status" value="1"/>
</dbReference>
<dbReference type="InterPro" id="IPR017900">
    <property type="entry name" value="4Fe4S_Fe_S_CS"/>
</dbReference>
<name>I3ZYZ8_ORNRL</name>
<keyword evidence="3" id="KW-0479">Metal-binding</keyword>
<proteinExistence type="predicted"/>
<dbReference type="STRING" id="867902.Ornrh_0734"/>
<feature type="transmembrane region" description="Helical" evidence="7">
    <location>
        <begin position="346"/>
        <end position="365"/>
    </location>
</feature>
<dbReference type="Proteomes" id="UP000006051">
    <property type="component" value="Chromosome"/>
</dbReference>
<dbReference type="PANTHER" id="PTHR30176">
    <property type="entry name" value="FERREDOXIN-TYPE PROTEIN NAPH"/>
    <property type="match status" value="1"/>
</dbReference>
<protein>
    <submittedName>
        <fullName evidence="9">Cytochrome c oxidase accessory protein FixG</fullName>
    </submittedName>
</protein>
<dbReference type="PATRIC" id="fig|867902.3.peg.714"/>
<dbReference type="GO" id="GO:0051539">
    <property type="term" value="F:4 iron, 4 sulfur cluster binding"/>
    <property type="evidence" value="ECO:0007669"/>
    <property type="project" value="UniProtKB-KW"/>
</dbReference>
<feature type="transmembrane region" description="Helical" evidence="7">
    <location>
        <begin position="45"/>
        <end position="63"/>
    </location>
</feature>
<feature type="domain" description="4Fe-4S ferredoxin-type" evidence="8">
    <location>
        <begin position="269"/>
        <end position="297"/>
    </location>
</feature>
<dbReference type="InterPro" id="IPR051684">
    <property type="entry name" value="Electron_Trans/Redox"/>
</dbReference>
<dbReference type="GeneID" id="97257447"/>
<keyword evidence="5" id="KW-0408">Iron</keyword>
<dbReference type="PROSITE" id="PS51379">
    <property type="entry name" value="4FE4S_FER_2"/>
    <property type="match status" value="1"/>
</dbReference>
<keyword evidence="7" id="KW-1133">Transmembrane helix</keyword>
<dbReference type="GO" id="GO:0005886">
    <property type="term" value="C:plasma membrane"/>
    <property type="evidence" value="ECO:0007669"/>
    <property type="project" value="TreeGrafter"/>
</dbReference>
<keyword evidence="6" id="KW-0411">Iron-sulfur</keyword>
<dbReference type="SUPFAM" id="SSF54862">
    <property type="entry name" value="4Fe-4S ferredoxins"/>
    <property type="match status" value="1"/>
</dbReference>
<sequence length="484" mass="55829">MAENNQNQTPEEEFQSFRNSIGTAEKSGKRKWVYAKKPEGKYYKWRSIVSYFLLAFLIITPFIKINGNPLFKFDIISREFYIFSYPFFTSDFKIFAIGMITSIVFIILFTVVYGRIFCGWICPQTIFLEMVFRKIEYAIDGDRNKQMKLAKQEWNEEKIRKRLLKWSIYAVLSFIIANIMFAWIIGIDELKKLITEGPIQNLSTFIGLLIFTGAFYFVFTWFREQACVLVCPYGRLQGVLIDRKTIIVAYDYKRGERTKGRARFKRGVDRAAEGIGDCIDCGNCVVVCPTGIDIRNGTQLECVNCTACIDACDEVMTKINLPTGLIRYASEENIAEKKPFKFTARMAAYTFVLVLLLSVLTALIFTRSDVNSKFLKEAGTDFKIVNNNIVTNNFEYNLQNKTKETKQLHLELANYKDGKIELVNHAPILILEPGKQVQGKMIISIPKHELKSYKAKITINVLDENNKLIDSYRTSFSAPYKFQY</sequence>
<dbReference type="InterPro" id="IPR009051">
    <property type="entry name" value="Helical_ferredxn"/>
</dbReference>